<evidence type="ECO:0000259" key="4">
    <source>
        <dbReference type="PROSITE" id="PS50110"/>
    </source>
</evidence>
<dbReference type="PANTHER" id="PTHR45138:SF9">
    <property type="entry name" value="DIGUANYLATE CYCLASE DGCM-RELATED"/>
    <property type="match status" value="1"/>
</dbReference>
<dbReference type="GO" id="GO:0005886">
    <property type="term" value="C:plasma membrane"/>
    <property type="evidence" value="ECO:0007669"/>
    <property type="project" value="TreeGrafter"/>
</dbReference>
<evidence type="ECO:0000256" key="3">
    <source>
        <dbReference type="PROSITE-ProRule" id="PRU00169"/>
    </source>
</evidence>
<dbReference type="SUPFAM" id="SSF55073">
    <property type="entry name" value="Nucleotide cyclase"/>
    <property type="match status" value="1"/>
</dbReference>
<dbReference type="PROSITE" id="PS50887">
    <property type="entry name" value="GGDEF"/>
    <property type="match status" value="1"/>
</dbReference>
<dbReference type="InterPro" id="IPR043128">
    <property type="entry name" value="Rev_trsase/Diguanyl_cyclase"/>
</dbReference>
<feature type="domain" description="HDOD" evidence="6">
    <location>
        <begin position="14"/>
        <end position="208"/>
    </location>
</feature>
<dbReference type="InterPro" id="IPR011006">
    <property type="entry name" value="CheY-like_superfamily"/>
</dbReference>
<dbReference type="SMART" id="SM00267">
    <property type="entry name" value="GGDEF"/>
    <property type="match status" value="1"/>
</dbReference>
<evidence type="ECO:0000259" key="6">
    <source>
        <dbReference type="PROSITE" id="PS51833"/>
    </source>
</evidence>
<dbReference type="EC" id="2.7.7.65" evidence="1"/>
<dbReference type="RefSeq" id="WP_094266634.1">
    <property type="nucleotide sequence ID" value="NZ_NOIH01000002.1"/>
</dbReference>
<accession>A0A235F3D9</accession>
<dbReference type="PROSITE" id="PS51833">
    <property type="entry name" value="HDOD"/>
    <property type="match status" value="1"/>
</dbReference>
<dbReference type="Gene3D" id="3.40.50.2300">
    <property type="match status" value="1"/>
</dbReference>
<gene>
    <name evidence="7" type="ORF">CGK74_01020</name>
</gene>
<dbReference type="EMBL" id="NOIH01000002">
    <property type="protein sequence ID" value="OYD55761.1"/>
    <property type="molecule type" value="Genomic_DNA"/>
</dbReference>
<evidence type="ECO:0000256" key="2">
    <source>
        <dbReference type="ARBA" id="ARBA00034247"/>
    </source>
</evidence>
<dbReference type="Gene3D" id="3.30.70.270">
    <property type="match status" value="1"/>
</dbReference>
<dbReference type="GO" id="GO:0043709">
    <property type="term" value="P:cell adhesion involved in single-species biofilm formation"/>
    <property type="evidence" value="ECO:0007669"/>
    <property type="project" value="TreeGrafter"/>
</dbReference>
<feature type="modified residue" description="4-aspartylphosphate" evidence="3">
    <location>
        <position position="363"/>
    </location>
</feature>
<dbReference type="SMART" id="SM00448">
    <property type="entry name" value="REC"/>
    <property type="match status" value="1"/>
</dbReference>
<evidence type="ECO:0000256" key="1">
    <source>
        <dbReference type="ARBA" id="ARBA00012528"/>
    </source>
</evidence>
<dbReference type="Pfam" id="PF00990">
    <property type="entry name" value="GGDEF"/>
    <property type="match status" value="1"/>
</dbReference>
<dbReference type="InterPro" id="IPR000160">
    <property type="entry name" value="GGDEF_dom"/>
</dbReference>
<dbReference type="GO" id="GO:0000160">
    <property type="term" value="P:phosphorelay signal transduction system"/>
    <property type="evidence" value="ECO:0007669"/>
    <property type="project" value="InterPro"/>
</dbReference>
<evidence type="ECO:0000259" key="5">
    <source>
        <dbReference type="PROSITE" id="PS50887"/>
    </source>
</evidence>
<dbReference type="Proteomes" id="UP000215181">
    <property type="component" value="Unassembled WGS sequence"/>
</dbReference>
<name>A0A235F3D9_9RHOO</name>
<dbReference type="SUPFAM" id="SSF109604">
    <property type="entry name" value="HD-domain/PDEase-like"/>
    <property type="match status" value="1"/>
</dbReference>
<dbReference type="GO" id="GO:0052621">
    <property type="term" value="F:diguanylate cyclase activity"/>
    <property type="evidence" value="ECO:0007669"/>
    <property type="project" value="UniProtKB-EC"/>
</dbReference>
<dbReference type="CDD" id="cd01949">
    <property type="entry name" value="GGDEF"/>
    <property type="match status" value="1"/>
</dbReference>
<feature type="domain" description="Response regulatory" evidence="4">
    <location>
        <begin position="313"/>
        <end position="430"/>
    </location>
</feature>
<dbReference type="InterPro" id="IPR050469">
    <property type="entry name" value="Diguanylate_Cyclase"/>
</dbReference>
<reference evidence="7 8" key="1">
    <citation type="submission" date="2017-07" db="EMBL/GenBank/DDBJ databases">
        <title>Thauera sp. KNDSS-Mac4 genome sequence and assembly.</title>
        <authorList>
            <person name="Mayilraj S."/>
        </authorList>
    </citation>
    <scope>NUCLEOTIDE SEQUENCE [LARGE SCALE GENOMIC DNA]</scope>
    <source>
        <strain evidence="7 8">KNDSS-Mac4</strain>
    </source>
</reference>
<organism evidence="7 8">
    <name type="scientific">Thauera propionica</name>
    <dbReference type="NCBI Taxonomy" id="2019431"/>
    <lineage>
        <taxon>Bacteria</taxon>
        <taxon>Pseudomonadati</taxon>
        <taxon>Pseudomonadota</taxon>
        <taxon>Betaproteobacteria</taxon>
        <taxon>Rhodocyclales</taxon>
        <taxon>Zoogloeaceae</taxon>
        <taxon>Thauera</taxon>
    </lineage>
</organism>
<dbReference type="Pfam" id="PF08668">
    <property type="entry name" value="HDOD"/>
    <property type="match status" value="1"/>
</dbReference>
<dbReference type="Pfam" id="PF00072">
    <property type="entry name" value="Response_reg"/>
    <property type="match status" value="1"/>
</dbReference>
<sequence>MLKKLQHIPLTGELPSPKGVALAILEMCRKDDTTITEIAHIAQTDPALAGRLIRNANAASTGGGRPIASVTDAIMRLGMGTVRNLAMGFSLIDQYHSGPCAGFDYERFWSHSLLVALAMQEFSQMTGAGAAEELFACGLLSQIGRLALATLYPQEYATLLKEADAADRLAELEHERLHTDHNELTAALLSDWGLPLALIEPIYHHDAPDKAPFTPGSRPHQLTQLFYLAKRIGDLGISPDPERNRHTADLLLLGGKIGLDADQFGARIDGIVAAWHEWGELLKVPASALPSFKQMCAGQAPRPEDSNSPAALRVLLVDDDATMRCMLEGVLGDSLGHTVQSASGGEEALAMALQFMPQIVITDWLMPGMSGIELCRALRATEWGQTIYIIMLTGIDTREEVTEAFEAGVDDFLTKPVDLRSLRARLRAAWHYVQLLEAWEKDRAQLRQFAAELAISNRRLSHAAMTDQLTGLPNRRAGMSELDKAWSASGRSAQPMAALVIDVDHFKRINDSYGHAVGDQVLREVAQTLQHSARRDDVVCRLGGEEFLMVCNNTDLRAALGAGERLRKLVEVLAIKVGGHEIQLSISVGIAARDASMKDADELVNAADRALYRAKESGRNRSCISLKGQLRCGPWQAG</sequence>
<protein>
    <recommendedName>
        <fullName evidence="1">diguanylate cyclase</fullName>
        <ecNumber evidence="1">2.7.7.65</ecNumber>
    </recommendedName>
</protein>
<evidence type="ECO:0000313" key="8">
    <source>
        <dbReference type="Proteomes" id="UP000215181"/>
    </source>
</evidence>
<evidence type="ECO:0000313" key="7">
    <source>
        <dbReference type="EMBL" id="OYD55761.1"/>
    </source>
</evidence>
<dbReference type="NCBIfam" id="TIGR00254">
    <property type="entry name" value="GGDEF"/>
    <property type="match status" value="1"/>
</dbReference>
<dbReference type="InterPro" id="IPR013976">
    <property type="entry name" value="HDOD"/>
</dbReference>
<dbReference type="GO" id="GO:1902201">
    <property type="term" value="P:negative regulation of bacterial-type flagellum-dependent cell motility"/>
    <property type="evidence" value="ECO:0007669"/>
    <property type="project" value="TreeGrafter"/>
</dbReference>
<dbReference type="SUPFAM" id="SSF52172">
    <property type="entry name" value="CheY-like"/>
    <property type="match status" value="1"/>
</dbReference>
<dbReference type="Gene3D" id="1.10.3210.10">
    <property type="entry name" value="Hypothetical protein af1432"/>
    <property type="match status" value="1"/>
</dbReference>
<dbReference type="InterPro" id="IPR001789">
    <property type="entry name" value="Sig_transdc_resp-reg_receiver"/>
</dbReference>
<dbReference type="AlphaFoldDB" id="A0A235F3D9"/>
<feature type="domain" description="GGDEF" evidence="5">
    <location>
        <begin position="494"/>
        <end position="627"/>
    </location>
</feature>
<comment type="caution">
    <text evidence="7">The sequence shown here is derived from an EMBL/GenBank/DDBJ whole genome shotgun (WGS) entry which is preliminary data.</text>
</comment>
<dbReference type="InterPro" id="IPR029787">
    <property type="entry name" value="Nucleotide_cyclase"/>
</dbReference>
<keyword evidence="8" id="KW-1185">Reference proteome</keyword>
<keyword evidence="3" id="KW-0597">Phosphoprotein</keyword>
<dbReference type="OrthoDB" id="9813903at2"/>
<dbReference type="PANTHER" id="PTHR45138">
    <property type="entry name" value="REGULATORY COMPONENTS OF SENSORY TRANSDUCTION SYSTEM"/>
    <property type="match status" value="1"/>
</dbReference>
<proteinExistence type="predicted"/>
<dbReference type="FunFam" id="3.30.70.270:FF:000001">
    <property type="entry name" value="Diguanylate cyclase domain protein"/>
    <property type="match status" value="1"/>
</dbReference>
<dbReference type="PROSITE" id="PS50110">
    <property type="entry name" value="RESPONSE_REGULATORY"/>
    <property type="match status" value="1"/>
</dbReference>
<comment type="catalytic activity">
    <reaction evidence="2">
        <text>2 GTP = 3',3'-c-di-GMP + 2 diphosphate</text>
        <dbReference type="Rhea" id="RHEA:24898"/>
        <dbReference type="ChEBI" id="CHEBI:33019"/>
        <dbReference type="ChEBI" id="CHEBI:37565"/>
        <dbReference type="ChEBI" id="CHEBI:58805"/>
        <dbReference type="EC" id="2.7.7.65"/>
    </reaction>
</comment>